<dbReference type="EnsemblMetazoa" id="PPA44538.1">
    <property type="protein sequence ID" value="PPA44538.1"/>
    <property type="gene ID" value="WBGene00282907"/>
</dbReference>
<sequence>MAAIKYGQTMLQEGEAARLSLRSEGQQQQIARDLLQVGLRLLQLQLHEYLMHRASRAIGTKSDERF</sequence>
<proteinExistence type="predicted"/>
<dbReference type="Proteomes" id="UP000005239">
    <property type="component" value="Unassembled WGS sequence"/>
</dbReference>
<name>A0A2A6BTW1_PRIPA</name>
<protein>
    <submittedName>
        <fullName evidence="1">Uncharacterized protein</fullName>
    </submittedName>
</protein>
<accession>A0A8R1UZK6</accession>
<accession>A0A2A6BTW1</accession>
<reference evidence="2" key="1">
    <citation type="journal article" date="2008" name="Nat. Genet.">
        <title>The Pristionchus pacificus genome provides a unique perspective on nematode lifestyle and parasitism.</title>
        <authorList>
            <person name="Dieterich C."/>
            <person name="Clifton S.W."/>
            <person name="Schuster L.N."/>
            <person name="Chinwalla A."/>
            <person name="Delehaunty K."/>
            <person name="Dinkelacker I."/>
            <person name="Fulton L."/>
            <person name="Fulton R."/>
            <person name="Godfrey J."/>
            <person name="Minx P."/>
            <person name="Mitreva M."/>
            <person name="Roeseler W."/>
            <person name="Tian H."/>
            <person name="Witte H."/>
            <person name="Yang S.P."/>
            <person name="Wilson R.K."/>
            <person name="Sommer R.J."/>
        </authorList>
    </citation>
    <scope>NUCLEOTIDE SEQUENCE [LARGE SCALE GENOMIC DNA]</scope>
    <source>
        <strain evidence="2">PS312</strain>
    </source>
</reference>
<gene>
    <name evidence="1" type="primary">WBGene00282907</name>
</gene>
<evidence type="ECO:0000313" key="1">
    <source>
        <dbReference type="EnsemblMetazoa" id="PPA44538.1"/>
    </source>
</evidence>
<organism evidence="1 2">
    <name type="scientific">Pristionchus pacificus</name>
    <name type="common">Parasitic nematode worm</name>
    <dbReference type="NCBI Taxonomy" id="54126"/>
    <lineage>
        <taxon>Eukaryota</taxon>
        <taxon>Metazoa</taxon>
        <taxon>Ecdysozoa</taxon>
        <taxon>Nematoda</taxon>
        <taxon>Chromadorea</taxon>
        <taxon>Rhabditida</taxon>
        <taxon>Rhabditina</taxon>
        <taxon>Diplogasteromorpha</taxon>
        <taxon>Diplogasteroidea</taxon>
        <taxon>Neodiplogasteridae</taxon>
        <taxon>Pristionchus</taxon>
    </lineage>
</organism>
<dbReference type="AlphaFoldDB" id="A0A2A6BTW1"/>
<evidence type="ECO:0000313" key="2">
    <source>
        <dbReference type="Proteomes" id="UP000005239"/>
    </source>
</evidence>
<keyword evidence="2" id="KW-1185">Reference proteome</keyword>
<reference evidence="1" key="2">
    <citation type="submission" date="2022-06" db="UniProtKB">
        <authorList>
            <consortium name="EnsemblMetazoa"/>
        </authorList>
    </citation>
    <scope>IDENTIFICATION</scope>
    <source>
        <strain evidence="1">PS312</strain>
    </source>
</reference>